<sequence>MKYICTLFMLLTASSHAAAQNPQQSAEDLCEMEWRITDRAGSTDTDVFEIVYGELAAFNAAGHSLSDYSIDKADFVKVSTEGAKSFRNMLSEMTTPYDEARSFFKERMTPSCIKNVLKTLKQDD</sequence>
<feature type="signal peptide" evidence="1">
    <location>
        <begin position="1"/>
        <end position="17"/>
    </location>
</feature>
<evidence type="ECO:0000313" key="2">
    <source>
        <dbReference type="EMBL" id="MSE17455.1"/>
    </source>
</evidence>
<dbReference type="AlphaFoldDB" id="A0A7X2MQH5"/>
<evidence type="ECO:0000313" key="3">
    <source>
        <dbReference type="Proteomes" id="UP000461948"/>
    </source>
</evidence>
<keyword evidence="1" id="KW-0732">Signal</keyword>
<feature type="chain" id="PRO_5030761090" evidence="1">
    <location>
        <begin position="18"/>
        <end position="124"/>
    </location>
</feature>
<accession>A0A7X2MQH5</accession>
<organism evidence="2 3">
    <name type="scientific">Enterobacter agglomerans</name>
    <name type="common">Erwinia herbicola</name>
    <name type="synonym">Pantoea agglomerans</name>
    <dbReference type="NCBI Taxonomy" id="549"/>
    <lineage>
        <taxon>Bacteria</taxon>
        <taxon>Pseudomonadati</taxon>
        <taxon>Pseudomonadota</taxon>
        <taxon>Gammaproteobacteria</taxon>
        <taxon>Enterobacterales</taxon>
        <taxon>Erwiniaceae</taxon>
        <taxon>Pantoea</taxon>
        <taxon>Pantoea agglomerans group</taxon>
    </lineage>
</organism>
<proteinExistence type="predicted"/>
<name>A0A7X2MQH5_ENTAG</name>
<dbReference type="EMBL" id="WKLC01001182">
    <property type="protein sequence ID" value="MSE17455.1"/>
    <property type="molecule type" value="Genomic_DNA"/>
</dbReference>
<evidence type="ECO:0000256" key="1">
    <source>
        <dbReference type="SAM" id="SignalP"/>
    </source>
</evidence>
<gene>
    <name evidence="2" type="ORF">GKC49_20830</name>
</gene>
<reference evidence="2 3" key="1">
    <citation type="submission" date="2019-11" db="EMBL/GenBank/DDBJ databases">
        <title>Draft Genome Sequence of Plant Growth-Promoting Rhizosphere-Associated Bacteria.</title>
        <authorList>
            <person name="Vasilyev I.Y."/>
            <person name="Radchenko V."/>
            <person name="Ilnitskaya E.V."/>
        </authorList>
    </citation>
    <scope>NUCLEOTIDE SEQUENCE [LARGE SCALE GENOMIC DNA]</scope>
    <source>
        <strain evidence="2 3">VRA_MhP_f</strain>
    </source>
</reference>
<dbReference type="Proteomes" id="UP000461948">
    <property type="component" value="Unassembled WGS sequence"/>
</dbReference>
<protein>
    <submittedName>
        <fullName evidence="2">Uncharacterized protein</fullName>
    </submittedName>
</protein>
<comment type="caution">
    <text evidence="2">The sequence shown here is derived from an EMBL/GenBank/DDBJ whole genome shotgun (WGS) entry which is preliminary data.</text>
</comment>